<dbReference type="GO" id="GO:0009007">
    <property type="term" value="F:site-specific DNA-methyltransferase (adenine-specific) activity"/>
    <property type="evidence" value="ECO:0007669"/>
    <property type="project" value="UniProtKB-EC"/>
</dbReference>
<keyword evidence="5" id="KW-0949">S-adenosyl-L-methionine</keyword>
<gene>
    <name evidence="8" type="ORF">HF853_12535</name>
</gene>
<accession>A0AB36CNK1</accession>
<dbReference type="PROSITE" id="PS00092">
    <property type="entry name" value="N6_MTASE"/>
    <property type="match status" value="1"/>
</dbReference>
<dbReference type="Gene3D" id="3.40.50.150">
    <property type="entry name" value="Vaccinia Virus protein VP39"/>
    <property type="match status" value="1"/>
</dbReference>
<dbReference type="InterPro" id="IPR002052">
    <property type="entry name" value="DNA_methylase_N6_adenine_CS"/>
</dbReference>
<keyword evidence="4" id="KW-0808">Transferase</keyword>
<keyword evidence="3 8" id="KW-0489">Methyltransferase</keyword>
<dbReference type="SUPFAM" id="SSF53335">
    <property type="entry name" value="S-adenosyl-L-methionine-dependent methyltransferases"/>
    <property type="match status" value="1"/>
</dbReference>
<dbReference type="PANTHER" id="PTHR33841">
    <property type="entry name" value="DNA METHYLTRANSFERASE YEEA-RELATED"/>
    <property type="match status" value="1"/>
</dbReference>
<name>A0AB36CNK1_9CORY</name>
<evidence type="ECO:0000256" key="4">
    <source>
        <dbReference type="ARBA" id="ARBA00022679"/>
    </source>
</evidence>
<comment type="catalytic activity">
    <reaction evidence="6">
        <text>a 2'-deoxyadenosine in DNA + S-adenosyl-L-methionine = an N(6)-methyl-2'-deoxyadenosine in DNA + S-adenosyl-L-homocysteine + H(+)</text>
        <dbReference type="Rhea" id="RHEA:15197"/>
        <dbReference type="Rhea" id="RHEA-COMP:12418"/>
        <dbReference type="Rhea" id="RHEA-COMP:12419"/>
        <dbReference type="ChEBI" id="CHEBI:15378"/>
        <dbReference type="ChEBI" id="CHEBI:57856"/>
        <dbReference type="ChEBI" id="CHEBI:59789"/>
        <dbReference type="ChEBI" id="CHEBI:90615"/>
        <dbReference type="ChEBI" id="CHEBI:90616"/>
        <dbReference type="EC" id="2.1.1.72"/>
    </reaction>
</comment>
<dbReference type="GO" id="GO:0032259">
    <property type="term" value="P:methylation"/>
    <property type="evidence" value="ECO:0007669"/>
    <property type="project" value="UniProtKB-KW"/>
</dbReference>
<dbReference type="InterPro" id="IPR050953">
    <property type="entry name" value="N4_N6_ade-DNA_methylase"/>
</dbReference>
<dbReference type="RefSeq" id="WP_168970564.1">
    <property type="nucleotide sequence ID" value="NZ_JABAFZ010000013.1"/>
</dbReference>
<sequence length="484" mass="53830">MTLLEHAERRRVNALEVIGYDNLDVNEQFFTPLKVAQIMADILVADSSNLEEVRLLDPGAGTGILTVAVIDRLKQCSPNADIKVVVVEKDPLLLEALEETLSDTALAYEGVSYEIVNDNFLYWATESDTLFGDPGSVREFDLVIQNPPYSKLSAQGVENQHLKKCGITTPNIYAAFMALGNKLLAKGGVMVSITPRSWMNGTYFSKFRNDLFRESYLSAIHTFESRRDVFKDTGVLQESVVTALTKSGVVPSEVAISSSKSQAHDIATRRVPYSSVLVNGVVFVPATDDDVSAVEWISRASCQLEDLKIKVSTGRVVDFRTRKRLVDIEGQNTVPMVYPANFQPGKLTHPTPNPKKPQYYKSDDINLDKNLVPPGIYVLVKRFSAKEERRRITAAIWDSTSSAAFDNKTNFFHIGGEGIPPKIAEGLCKWLNSKRVDSFFRVFSGHTQVNATDLRMMPYPTLEQLEKIAETDADADDSVEMVMD</sequence>
<dbReference type="AlphaFoldDB" id="A0AB36CNK1"/>
<evidence type="ECO:0000256" key="5">
    <source>
        <dbReference type="ARBA" id="ARBA00022691"/>
    </source>
</evidence>
<comment type="caution">
    <text evidence="8">The sequence shown here is derived from an EMBL/GenBank/DDBJ whole genome shotgun (WGS) entry which is preliminary data.</text>
</comment>
<reference evidence="8 9" key="1">
    <citation type="submission" date="2020-04" db="EMBL/GenBank/DDBJ databases">
        <authorList>
            <person name="Hitch T.C.A."/>
            <person name="Wylensek D."/>
            <person name="Clavel T."/>
        </authorList>
    </citation>
    <scope>NUCLEOTIDE SEQUENCE [LARGE SCALE GENOMIC DNA]</scope>
    <source>
        <strain evidence="8 9">BL-383-APC-3D</strain>
    </source>
</reference>
<evidence type="ECO:0000256" key="2">
    <source>
        <dbReference type="ARBA" id="ARBA00011900"/>
    </source>
</evidence>
<dbReference type="Proteomes" id="UP000544551">
    <property type="component" value="Unassembled WGS sequence"/>
</dbReference>
<dbReference type="CDD" id="cd02440">
    <property type="entry name" value="AdoMet_MTases"/>
    <property type="match status" value="1"/>
</dbReference>
<dbReference type="PANTHER" id="PTHR33841:SF5">
    <property type="entry name" value="DNA METHYLASE (MODIFICATION METHYLASE) (METHYLTRANSFERASE)-RELATED"/>
    <property type="match status" value="1"/>
</dbReference>
<dbReference type="InterPro" id="IPR029063">
    <property type="entry name" value="SAM-dependent_MTases_sf"/>
</dbReference>
<evidence type="ECO:0000256" key="3">
    <source>
        <dbReference type="ARBA" id="ARBA00022603"/>
    </source>
</evidence>
<dbReference type="EC" id="2.1.1.72" evidence="2"/>
<evidence type="ECO:0000256" key="1">
    <source>
        <dbReference type="ARBA" id="ARBA00006594"/>
    </source>
</evidence>
<evidence type="ECO:0000259" key="7">
    <source>
        <dbReference type="Pfam" id="PF07669"/>
    </source>
</evidence>
<evidence type="ECO:0000313" key="9">
    <source>
        <dbReference type="Proteomes" id="UP000544551"/>
    </source>
</evidence>
<dbReference type="GO" id="GO:0006304">
    <property type="term" value="P:DNA modification"/>
    <property type="evidence" value="ECO:0007669"/>
    <property type="project" value="InterPro"/>
</dbReference>
<dbReference type="GO" id="GO:0003676">
    <property type="term" value="F:nucleic acid binding"/>
    <property type="evidence" value="ECO:0007669"/>
    <property type="project" value="InterPro"/>
</dbReference>
<comment type="similarity">
    <text evidence="1">Belongs to the N(4)/N(6)-methyltransferase family.</text>
</comment>
<dbReference type="Pfam" id="PF07669">
    <property type="entry name" value="Eco57I"/>
    <property type="match status" value="1"/>
</dbReference>
<proteinExistence type="inferred from homology"/>
<dbReference type="InterPro" id="IPR011639">
    <property type="entry name" value="MethylTrfase_TaqI-like_dom"/>
</dbReference>
<protein>
    <recommendedName>
        <fullName evidence="2">site-specific DNA-methyltransferase (adenine-specific)</fullName>
        <ecNumber evidence="2">2.1.1.72</ecNumber>
    </recommendedName>
</protein>
<evidence type="ECO:0000313" key="8">
    <source>
        <dbReference type="EMBL" id="NME90474.1"/>
    </source>
</evidence>
<organism evidence="8 9">
    <name type="scientific">Corynebacterium stationis</name>
    <dbReference type="NCBI Taxonomy" id="1705"/>
    <lineage>
        <taxon>Bacteria</taxon>
        <taxon>Bacillati</taxon>
        <taxon>Actinomycetota</taxon>
        <taxon>Actinomycetes</taxon>
        <taxon>Mycobacteriales</taxon>
        <taxon>Corynebacteriaceae</taxon>
        <taxon>Corynebacterium</taxon>
    </lineage>
</organism>
<dbReference type="EMBL" id="JABAFZ010000013">
    <property type="protein sequence ID" value="NME90474.1"/>
    <property type="molecule type" value="Genomic_DNA"/>
</dbReference>
<evidence type="ECO:0000256" key="6">
    <source>
        <dbReference type="ARBA" id="ARBA00047942"/>
    </source>
</evidence>
<dbReference type="PRINTS" id="PR00507">
    <property type="entry name" value="N12N6MTFRASE"/>
</dbReference>
<feature type="domain" description="Type II methyltransferase M.TaqI-like" evidence="7">
    <location>
        <begin position="117"/>
        <end position="230"/>
    </location>
</feature>